<dbReference type="AlphaFoldDB" id="A0A2T7FV97"/>
<dbReference type="OrthoDB" id="7929427at2"/>
<proteinExistence type="predicted"/>
<keyword evidence="4" id="KW-1185">Reference proteome</keyword>
<dbReference type="Proteomes" id="UP000244817">
    <property type="component" value="Unassembled WGS sequence"/>
</dbReference>
<dbReference type="RefSeq" id="WP_108641450.1">
    <property type="nucleotide sequence ID" value="NZ_QCYG01000007.1"/>
</dbReference>
<keyword evidence="2" id="KW-0732">Signal</keyword>
<feature type="region of interest" description="Disordered" evidence="1">
    <location>
        <begin position="48"/>
        <end position="78"/>
    </location>
</feature>
<feature type="signal peptide" evidence="2">
    <location>
        <begin position="1"/>
        <end position="20"/>
    </location>
</feature>
<reference evidence="3 4" key="1">
    <citation type="submission" date="2018-04" db="EMBL/GenBank/DDBJ databases">
        <title>Pelagivirga bohaiensis gen. nov., sp. nov., a bacterium isolated from the Bohai Sea.</title>
        <authorList>
            <person name="Ji X."/>
        </authorList>
    </citation>
    <scope>NUCLEOTIDE SEQUENCE [LARGE SCALE GENOMIC DNA]</scope>
    <source>
        <strain evidence="3 4">BH-SD16</strain>
    </source>
</reference>
<protein>
    <submittedName>
        <fullName evidence="3">Uncharacterized protein</fullName>
    </submittedName>
</protein>
<comment type="caution">
    <text evidence="3">The sequence shown here is derived from an EMBL/GenBank/DDBJ whole genome shotgun (WGS) entry which is preliminary data.</text>
</comment>
<accession>A0A2T7FV97</accession>
<organism evidence="3 4">
    <name type="scientific">Thalassorhabdomicrobium marinisediminis</name>
    <dbReference type="NCBI Taxonomy" id="2170577"/>
    <lineage>
        <taxon>Bacteria</taxon>
        <taxon>Pseudomonadati</taxon>
        <taxon>Pseudomonadota</taxon>
        <taxon>Alphaproteobacteria</taxon>
        <taxon>Rhodobacterales</taxon>
        <taxon>Paracoccaceae</taxon>
        <taxon>Thalassorhabdomicrobium</taxon>
    </lineage>
</organism>
<gene>
    <name evidence="3" type="ORF">DC363_12260</name>
</gene>
<evidence type="ECO:0000313" key="3">
    <source>
        <dbReference type="EMBL" id="PVA06082.1"/>
    </source>
</evidence>
<evidence type="ECO:0000313" key="4">
    <source>
        <dbReference type="Proteomes" id="UP000244817"/>
    </source>
</evidence>
<name>A0A2T7FV97_9RHOB</name>
<sequence length="516" mass="54827">MIRSGAVASFLILCTAPAFAQTEEERPLSAIDWLSESVEQPEVLVISPRGATQPNRVPDADEAPVTEDATSPDVDVRPLGGPAPRAIGLLGSATTGLPDALWENSEPEVLANLLLAQDIDTLPALQELIATLALARANPPRLAPEAQTFLQARIDKLLDLGALEAAQALLEAAGPDSPEMFRRWFDVSLLTGTENAACRALSDTPHIAPTPAAQIFCLARRGDWPAAALTLNTGLALGDIDTATGDLLTRFLDPDLFDAEDALVQPDPMTPLTFRMFEAIGEPLPTQGLHRAFAHADLRPNVGWKAQLEAAERLARAGAIAPNTLVGLYTKRQPAASGGVWERTRAVAALDGALTANRDPADAVATLWEEATDVGVIVPLAQYYGPRVLAADPAPDVDVFRLLLLSEKYEDAALVEGFAALDPFLAGVARGDPADARATRAGYALVQSAFAAEPLPDMLDIARDGRSGEAILRTLATLQQGIDGDEQAFRAGFATLRALGLEDYARRIALQYLLLT</sequence>
<feature type="chain" id="PRO_5015593294" evidence="2">
    <location>
        <begin position="21"/>
        <end position="516"/>
    </location>
</feature>
<dbReference type="EMBL" id="QCYG01000007">
    <property type="protein sequence ID" value="PVA06082.1"/>
    <property type="molecule type" value="Genomic_DNA"/>
</dbReference>
<evidence type="ECO:0000256" key="2">
    <source>
        <dbReference type="SAM" id="SignalP"/>
    </source>
</evidence>
<evidence type="ECO:0000256" key="1">
    <source>
        <dbReference type="SAM" id="MobiDB-lite"/>
    </source>
</evidence>